<feature type="compositionally biased region" description="Basic and acidic residues" evidence="1">
    <location>
        <begin position="95"/>
        <end position="107"/>
    </location>
</feature>
<evidence type="ECO:0000313" key="2">
    <source>
        <dbReference type="EMBL" id="QCE06296.1"/>
    </source>
</evidence>
<feature type="compositionally biased region" description="Basic and acidic residues" evidence="1">
    <location>
        <begin position="184"/>
        <end position="196"/>
    </location>
</feature>
<feature type="compositionally biased region" description="Low complexity" evidence="1">
    <location>
        <begin position="262"/>
        <end position="272"/>
    </location>
</feature>
<dbReference type="AlphaFoldDB" id="A0A4D6MXX3"/>
<accession>A0A4D6MXX3</accession>
<organism evidence="2 3">
    <name type="scientific">Vigna unguiculata</name>
    <name type="common">Cowpea</name>
    <dbReference type="NCBI Taxonomy" id="3917"/>
    <lineage>
        <taxon>Eukaryota</taxon>
        <taxon>Viridiplantae</taxon>
        <taxon>Streptophyta</taxon>
        <taxon>Embryophyta</taxon>
        <taxon>Tracheophyta</taxon>
        <taxon>Spermatophyta</taxon>
        <taxon>Magnoliopsida</taxon>
        <taxon>eudicotyledons</taxon>
        <taxon>Gunneridae</taxon>
        <taxon>Pentapetalae</taxon>
        <taxon>rosids</taxon>
        <taxon>fabids</taxon>
        <taxon>Fabales</taxon>
        <taxon>Fabaceae</taxon>
        <taxon>Papilionoideae</taxon>
        <taxon>50 kb inversion clade</taxon>
        <taxon>NPAAA clade</taxon>
        <taxon>indigoferoid/millettioid clade</taxon>
        <taxon>Phaseoleae</taxon>
        <taxon>Vigna</taxon>
    </lineage>
</organism>
<keyword evidence="3" id="KW-1185">Reference proteome</keyword>
<feature type="region of interest" description="Disordered" evidence="1">
    <location>
        <begin position="262"/>
        <end position="323"/>
    </location>
</feature>
<reference evidence="2 3" key="1">
    <citation type="submission" date="2019-04" db="EMBL/GenBank/DDBJ databases">
        <title>An improved genome assembly and genetic linkage map for asparagus bean, Vigna unguiculata ssp. sesquipedialis.</title>
        <authorList>
            <person name="Xia Q."/>
            <person name="Zhang R."/>
            <person name="Dong Y."/>
        </authorList>
    </citation>
    <scope>NUCLEOTIDE SEQUENCE [LARGE SCALE GENOMIC DNA]</scope>
    <source>
        <tissue evidence="2">Leaf</tissue>
    </source>
</reference>
<feature type="compositionally biased region" description="Basic and acidic residues" evidence="1">
    <location>
        <begin position="293"/>
        <end position="308"/>
    </location>
</feature>
<proteinExistence type="predicted"/>
<feature type="compositionally biased region" description="Low complexity" evidence="1">
    <location>
        <begin position="174"/>
        <end position="183"/>
    </location>
</feature>
<gene>
    <name evidence="2" type="ORF">DEO72_LG9g1307</name>
</gene>
<protein>
    <submittedName>
        <fullName evidence="2">Uncharacterized protein</fullName>
    </submittedName>
</protein>
<evidence type="ECO:0000256" key="1">
    <source>
        <dbReference type="SAM" id="MobiDB-lite"/>
    </source>
</evidence>
<feature type="compositionally biased region" description="Basic and acidic residues" evidence="1">
    <location>
        <begin position="273"/>
        <end position="285"/>
    </location>
</feature>
<dbReference type="EMBL" id="CP039353">
    <property type="protein sequence ID" value="QCE06296.1"/>
    <property type="molecule type" value="Genomic_DNA"/>
</dbReference>
<feature type="region of interest" description="Disordered" evidence="1">
    <location>
        <begin position="85"/>
        <end position="113"/>
    </location>
</feature>
<sequence length="323" mass="35916">MGPGSSSGVKGPDARLIELPETTVRKDIEINMPESLIDSIDNMEPNALVKICIRDRLLRVRLELSDIFLTSFVILKESGMSSTSDRVSLLSSSSERSEGSESSRADNSDMEEIENVGRIRMERIIEVREDPPEELAESSWQGKAGLLRVRLELSDIFLTSFVILKESGMSSTSDRVSLLSSSSERSEGSESSRADNSDMEEIENVGRIRMERIIEVREDPPEELAESSWQGKAGLLRVRLELSDIFLTSFVILKESGMSSTSDRVSLLSSSSERSEGSESSRADNSDMEEIENVGRIRMERIIEVREDPPEELAESSWQGKAG</sequence>
<name>A0A4D6MXX3_VIGUN</name>
<dbReference type="Proteomes" id="UP000501690">
    <property type="component" value="Linkage Group LG9"/>
</dbReference>
<feature type="region of interest" description="Disordered" evidence="1">
    <location>
        <begin position="174"/>
        <end position="202"/>
    </location>
</feature>
<feature type="compositionally biased region" description="Low complexity" evidence="1">
    <location>
        <begin position="85"/>
        <end position="94"/>
    </location>
</feature>
<evidence type="ECO:0000313" key="3">
    <source>
        <dbReference type="Proteomes" id="UP000501690"/>
    </source>
</evidence>